<comment type="caution">
    <text evidence="1">The sequence shown here is derived from an EMBL/GenBank/DDBJ whole genome shotgun (WGS) entry which is preliminary data.</text>
</comment>
<gene>
    <name evidence="1" type="ORF">S01H1_07279</name>
</gene>
<sequence length="44" mass="4980">MTTIEIAKVIQRGTKVKWFDCVTAANEISTRLTLERDAKVSKVK</sequence>
<proteinExistence type="predicted"/>
<dbReference type="AlphaFoldDB" id="X0SWG9"/>
<dbReference type="EMBL" id="BARS01003755">
    <property type="protein sequence ID" value="GAF68150.1"/>
    <property type="molecule type" value="Genomic_DNA"/>
</dbReference>
<accession>X0SWG9</accession>
<organism evidence="1">
    <name type="scientific">marine sediment metagenome</name>
    <dbReference type="NCBI Taxonomy" id="412755"/>
    <lineage>
        <taxon>unclassified sequences</taxon>
        <taxon>metagenomes</taxon>
        <taxon>ecological metagenomes</taxon>
    </lineage>
</organism>
<evidence type="ECO:0000313" key="1">
    <source>
        <dbReference type="EMBL" id="GAF68150.1"/>
    </source>
</evidence>
<reference evidence="1" key="1">
    <citation type="journal article" date="2014" name="Front. Microbiol.">
        <title>High frequency of phylogenetically diverse reductive dehalogenase-homologous genes in deep subseafloor sedimentary metagenomes.</title>
        <authorList>
            <person name="Kawai M."/>
            <person name="Futagami T."/>
            <person name="Toyoda A."/>
            <person name="Takaki Y."/>
            <person name="Nishi S."/>
            <person name="Hori S."/>
            <person name="Arai W."/>
            <person name="Tsubouchi T."/>
            <person name="Morono Y."/>
            <person name="Uchiyama I."/>
            <person name="Ito T."/>
            <person name="Fujiyama A."/>
            <person name="Inagaki F."/>
            <person name="Takami H."/>
        </authorList>
    </citation>
    <scope>NUCLEOTIDE SEQUENCE</scope>
    <source>
        <strain evidence="1">Expedition CK06-06</strain>
    </source>
</reference>
<protein>
    <submittedName>
        <fullName evidence="1">Uncharacterized protein</fullName>
    </submittedName>
</protein>
<name>X0SWG9_9ZZZZ</name>